<gene>
    <name evidence="2" type="ORF">ATN00_21590</name>
</gene>
<evidence type="ECO:0000313" key="2">
    <source>
        <dbReference type="EMBL" id="ALR23086.1"/>
    </source>
</evidence>
<dbReference type="RefSeq" id="WP_017980864.1">
    <property type="nucleotide sequence ID" value="NZ_CP013266.1"/>
</dbReference>
<dbReference type="EMBL" id="CP013266">
    <property type="protein sequence ID" value="ALR23086.1"/>
    <property type="molecule type" value="Genomic_DNA"/>
</dbReference>
<reference evidence="2 3" key="1">
    <citation type="submission" date="2015-11" db="EMBL/GenBank/DDBJ databases">
        <title>A Two-component Flavoprotein Monooxygenase System MeaXY Responsible for para-Hydroxylation of 2-Methyl-6-ethylaniline and 2,6-Diethylaniline in Sphingobium baderi DE-13.</title>
        <authorList>
            <person name="Cheng M."/>
            <person name="Meng Q."/>
            <person name="Yang Y."/>
            <person name="Chu C."/>
            <person name="Yan X."/>
            <person name="He J."/>
            <person name="Li S."/>
        </authorList>
    </citation>
    <scope>NUCLEOTIDE SEQUENCE [LARGE SCALE GENOMIC DNA]</scope>
    <source>
        <strain evidence="2 3">DE-13</strain>
        <plasmid evidence="3">Plasmid pDE2</plasmid>
    </source>
</reference>
<organism evidence="2 3">
    <name type="scientific">Sphingobium baderi</name>
    <dbReference type="NCBI Taxonomy" id="1332080"/>
    <lineage>
        <taxon>Bacteria</taxon>
        <taxon>Pseudomonadati</taxon>
        <taxon>Pseudomonadota</taxon>
        <taxon>Alphaproteobacteria</taxon>
        <taxon>Sphingomonadales</taxon>
        <taxon>Sphingomonadaceae</taxon>
        <taxon>Sphingobium</taxon>
    </lineage>
</organism>
<protein>
    <submittedName>
        <fullName evidence="2">Uncharacterized protein</fullName>
    </submittedName>
</protein>
<evidence type="ECO:0000313" key="3">
    <source>
        <dbReference type="Proteomes" id="UP000056968"/>
    </source>
</evidence>
<keyword evidence="1" id="KW-0732">Signal</keyword>
<keyword evidence="2" id="KW-0614">Plasmid</keyword>
<geneLocation type="plasmid" evidence="2 3">
    <name>pDE2</name>
</geneLocation>
<dbReference type="Proteomes" id="UP000056968">
    <property type="component" value="Plasmid pDE2"/>
</dbReference>
<sequence>MIGRLLNKLGGASGALSLCGAGIVAVAAPQPAYASDWGCQVVLCLATPGSPTKYAQCVPPITKLWNVLAMGGSFPTCTGVGIRTKKVKHGYNLTVTQSDGAVSSYALDTRYQTVTQQ</sequence>
<keyword evidence="3" id="KW-1185">Reference proteome</keyword>
<dbReference type="AlphaFoldDB" id="A0A0S3F605"/>
<evidence type="ECO:0000256" key="1">
    <source>
        <dbReference type="SAM" id="SignalP"/>
    </source>
</evidence>
<proteinExistence type="predicted"/>
<dbReference type="KEGG" id="sbd:ATN00_21590"/>
<feature type="signal peptide" evidence="1">
    <location>
        <begin position="1"/>
        <end position="34"/>
    </location>
</feature>
<dbReference type="OrthoDB" id="8162253at2"/>
<accession>A0A0S3F605</accession>
<feature type="chain" id="PRO_5006611999" evidence="1">
    <location>
        <begin position="35"/>
        <end position="117"/>
    </location>
</feature>
<name>A0A0S3F605_9SPHN</name>